<keyword evidence="1" id="KW-0732">Signal</keyword>
<accession>G7GNX3</accession>
<evidence type="ECO:0008006" key="4">
    <source>
        <dbReference type="Google" id="ProtNLM"/>
    </source>
</evidence>
<reference evidence="2 3" key="1">
    <citation type="submission" date="2011-11" db="EMBL/GenBank/DDBJ databases">
        <title>Whole genome shotgun sequence of Gordonia amarae NBRC 15530.</title>
        <authorList>
            <person name="Takarada H."/>
            <person name="Hosoyama A."/>
            <person name="Tsuchikane K."/>
            <person name="Katsumata H."/>
            <person name="Yamazaki S."/>
            <person name="Fujita N."/>
        </authorList>
    </citation>
    <scope>NUCLEOTIDE SEQUENCE [LARGE SCALE GENOMIC DNA]</scope>
    <source>
        <strain evidence="2 3">NBRC 15530</strain>
    </source>
</reference>
<organism evidence="2 3">
    <name type="scientific">Gordonia amarae NBRC 15530</name>
    <dbReference type="NCBI Taxonomy" id="1075090"/>
    <lineage>
        <taxon>Bacteria</taxon>
        <taxon>Bacillati</taxon>
        <taxon>Actinomycetota</taxon>
        <taxon>Actinomycetes</taxon>
        <taxon>Mycobacteriales</taxon>
        <taxon>Gordoniaceae</taxon>
        <taxon>Gordonia</taxon>
    </lineage>
</organism>
<comment type="caution">
    <text evidence="2">The sequence shown here is derived from an EMBL/GenBank/DDBJ whole genome shotgun (WGS) entry which is preliminary data.</text>
</comment>
<dbReference type="RefSeq" id="WP_005186104.1">
    <property type="nucleotide sequence ID" value="NZ_BAED01000033.1"/>
</dbReference>
<evidence type="ECO:0000313" key="2">
    <source>
        <dbReference type="EMBL" id="GAB05298.1"/>
    </source>
</evidence>
<dbReference type="Proteomes" id="UP000006023">
    <property type="component" value="Unassembled WGS sequence"/>
</dbReference>
<sequence>MKKRIAIGLGTAAAAFAITGAVAPTASAAPVEKEPYYSIGSVSVCVHIPVGQFRISIC</sequence>
<dbReference type="AlphaFoldDB" id="G7GNX3"/>
<keyword evidence="3" id="KW-1185">Reference proteome</keyword>
<gene>
    <name evidence="2" type="ORF">GOAMR_33_01360</name>
</gene>
<proteinExistence type="predicted"/>
<dbReference type="EMBL" id="BAED01000033">
    <property type="protein sequence ID" value="GAB05298.1"/>
    <property type="molecule type" value="Genomic_DNA"/>
</dbReference>
<feature type="signal peptide" evidence="1">
    <location>
        <begin position="1"/>
        <end position="28"/>
    </location>
</feature>
<evidence type="ECO:0000313" key="3">
    <source>
        <dbReference type="Proteomes" id="UP000006023"/>
    </source>
</evidence>
<evidence type="ECO:0000256" key="1">
    <source>
        <dbReference type="SAM" id="SignalP"/>
    </source>
</evidence>
<protein>
    <recommendedName>
        <fullName evidence="4">Secreted protein</fullName>
    </recommendedName>
</protein>
<feature type="chain" id="PRO_5003495337" description="Secreted protein" evidence="1">
    <location>
        <begin position="29"/>
        <end position="58"/>
    </location>
</feature>
<name>G7GNX3_9ACTN</name>